<gene>
    <name evidence="1" type="ORF">J2X15_003464</name>
</gene>
<protein>
    <submittedName>
        <fullName evidence="1">Uncharacterized protein</fullName>
    </submittedName>
</protein>
<keyword evidence="2" id="KW-1185">Reference proteome</keyword>
<name>A0ABU1ZTI9_9BURK</name>
<reference evidence="1 2" key="1">
    <citation type="submission" date="2023-07" db="EMBL/GenBank/DDBJ databases">
        <title>Sorghum-associated microbial communities from plants grown in Nebraska, USA.</title>
        <authorList>
            <person name="Schachtman D."/>
        </authorList>
    </citation>
    <scope>NUCLEOTIDE SEQUENCE [LARGE SCALE GENOMIC DNA]</scope>
    <source>
        <strain evidence="1 2">BE308</strain>
    </source>
</reference>
<sequence length="72" mass="7997">MPRATVVVSLDDATEVAAIDAWFDHWQQKLVHRSENHGCGCCVDIWEIEGPQEAIDQLPRATYAGDEWSNGG</sequence>
<dbReference type="EMBL" id="JAVDXO010000009">
    <property type="protein sequence ID" value="MDR7308155.1"/>
    <property type="molecule type" value="Genomic_DNA"/>
</dbReference>
<evidence type="ECO:0000313" key="1">
    <source>
        <dbReference type="EMBL" id="MDR7308155.1"/>
    </source>
</evidence>
<comment type="caution">
    <text evidence="1">The sequence shown here is derived from an EMBL/GenBank/DDBJ whole genome shotgun (WGS) entry which is preliminary data.</text>
</comment>
<proteinExistence type="predicted"/>
<evidence type="ECO:0000313" key="2">
    <source>
        <dbReference type="Proteomes" id="UP001268089"/>
    </source>
</evidence>
<accession>A0ABU1ZTI9</accession>
<dbReference type="Proteomes" id="UP001268089">
    <property type="component" value="Unassembled WGS sequence"/>
</dbReference>
<organism evidence="1 2">
    <name type="scientific">Rhodoferax saidenbachensis</name>
    <dbReference type="NCBI Taxonomy" id="1484693"/>
    <lineage>
        <taxon>Bacteria</taxon>
        <taxon>Pseudomonadati</taxon>
        <taxon>Pseudomonadota</taxon>
        <taxon>Betaproteobacteria</taxon>
        <taxon>Burkholderiales</taxon>
        <taxon>Comamonadaceae</taxon>
        <taxon>Rhodoferax</taxon>
    </lineage>
</organism>